<dbReference type="GO" id="GO:0043448">
    <property type="term" value="P:alkane catabolic process"/>
    <property type="evidence" value="ECO:0007669"/>
    <property type="project" value="TreeGrafter"/>
</dbReference>
<dbReference type="PANTHER" id="PTHR47627">
    <property type="entry name" value="RUBREDOXIN"/>
    <property type="match status" value="1"/>
</dbReference>
<dbReference type="CDD" id="cd00730">
    <property type="entry name" value="rubredoxin"/>
    <property type="match status" value="1"/>
</dbReference>
<dbReference type="GO" id="GO:0009055">
    <property type="term" value="F:electron transfer activity"/>
    <property type="evidence" value="ECO:0007669"/>
    <property type="project" value="TreeGrafter"/>
</dbReference>
<dbReference type="Gene3D" id="2.20.28.10">
    <property type="match status" value="1"/>
</dbReference>
<dbReference type="PROSITE" id="PS50903">
    <property type="entry name" value="RUBREDOXIN_LIKE"/>
    <property type="match status" value="1"/>
</dbReference>
<dbReference type="Pfam" id="PF00301">
    <property type="entry name" value="Rubredoxin"/>
    <property type="match status" value="1"/>
</dbReference>
<dbReference type="InterPro" id="IPR050526">
    <property type="entry name" value="Rubredoxin_ET"/>
</dbReference>
<comment type="caution">
    <text evidence="7">The sequence shown here is derived from an EMBL/GenBank/DDBJ whole genome shotgun (WGS) entry which is preliminary data.</text>
</comment>
<evidence type="ECO:0000256" key="5">
    <source>
        <dbReference type="RuleBase" id="RU003820"/>
    </source>
</evidence>
<keyword evidence="1" id="KW-0813">Transport</keyword>
<proteinExistence type="inferred from homology"/>
<evidence type="ECO:0000313" key="8">
    <source>
        <dbReference type="Proteomes" id="UP000179230"/>
    </source>
</evidence>
<comment type="similarity">
    <text evidence="5">Belongs to the rubredoxin family.</text>
</comment>
<dbReference type="PANTHER" id="PTHR47627:SF1">
    <property type="entry name" value="RUBREDOXIN-1-RELATED"/>
    <property type="match status" value="1"/>
</dbReference>
<feature type="domain" description="Rubredoxin-like" evidence="6">
    <location>
        <begin position="1"/>
        <end position="52"/>
    </location>
</feature>
<keyword evidence="2 5" id="KW-0479">Metal-binding</keyword>
<evidence type="ECO:0000256" key="2">
    <source>
        <dbReference type="ARBA" id="ARBA00022723"/>
    </source>
</evidence>
<comment type="cofactor">
    <cofactor evidence="5">
        <name>Fe(3+)</name>
        <dbReference type="ChEBI" id="CHEBI:29034"/>
    </cofactor>
</comment>
<reference evidence="7 8" key="1">
    <citation type="journal article" date="2016" name="Nat. Commun.">
        <title>Thousands of microbial genomes shed light on interconnected biogeochemical processes in an aquifer system.</title>
        <authorList>
            <person name="Anantharaman K."/>
            <person name="Brown C.T."/>
            <person name="Hug L.A."/>
            <person name="Sharon I."/>
            <person name="Castelle C.J."/>
            <person name="Probst A.J."/>
            <person name="Thomas B.C."/>
            <person name="Singh A."/>
            <person name="Wilkins M.J."/>
            <person name="Karaoz U."/>
            <person name="Brodie E.L."/>
            <person name="Williams K.H."/>
            <person name="Hubbard S.S."/>
            <person name="Banfield J.F."/>
        </authorList>
    </citation>
    <scope>NUCLEOTIDE SEQUENCE [LARGE SCALE GENOMIC DNA]</scope>
</reference>
<dbReference type="EMBL" id="MFMT01000012">
    <property type="protein sequence ID" value="OGG88826.1"/>
    <property type="molecule type" value="Genomic_DNA"/>
</dbReference>
<accession>A0A1F6FSI9</accession>
<dbReference type="GO" id="GO:0005506">
    <property type="term" value="F:iron ion binding"/>
    <property type="evidence" value="ECO:0007669"/>
    <property type="project" value="UniProtKB-UniRule"/>
</dbReference>
<organism evidence="7 8">
    <name type="scientific">Candidatus Kaiserbacteria bacterium RIFOXYD1_FULL_42_15</name>
    <dbReference type="NCBI Taxonomy" id="1798532"/>
    <lineage>
        <taxon>Bacteria</taxon>
        <taxon>Candidatus Kaiseribacteriota</taxon>
    </lineage>
</organism>
<dbReference type="PRINTS" id="PR00163">
    <property type="entry name" value="RUBREDOXIN"/>
</dbReference>
<gene>
    <name evidence="7" type="ORF">A2592_03050</name>
</gene>
<dbReference type="SUPFAM" id="SSF57802">
    <property type="entry name" value="Rubredoxin-like"/>
    <property type="match status" value="1"/>
</dbReference>
<keyword evidence="3 5" id="KW-0249">Electron transport</keyword>
<sequence length="56" mass="6403">MAQYVCLECGWIYDEAVGDSERGIAPGTIWESLPDDFKCHDCEVKKSDTHLWQRLG</sequence>
<evidence type="ECO:0000313" key="7">
    <source>
        <dbReference type="EMBL" id="OGG88826.1"/>
    </source>
</evidence>
<protein>
    <recommendedName>
        <fullName evidence="5">Rubredoxin</fullName>
    </recommendedName>
</protein>
<dbReference type="AlphaFoldDB" id="A0A1F6FSI9"/>
<dbReference type="InterPro" id="IPR024934">
    <property type="entry name" value="Rubredoxin-like_dom"/>
</dbReference>
<keyword evidence="4 5" id="KW-0408">Iron</keyword>
<evidence type="ECO:0000259" key="6">
    <source>
        <dbReference type="PROSITE" id="PS50903"/>
    </source>
</evidence>
<dbReference type="Proteomes" id="UP000179230">
    <property type="component" value="Unassembled WGS sequence"/>
</dbReference>
<evidence type="ECO:0000256" key="4">
    <source>
        <dbReference type="ARBA" id="ARBA00023004"/>
    </source>
</evidence>
<name>A0A1F6FSI9_9BACT</name>
<dbReference type="InterPro" id="IPR024935">
    <property type="entry name" value="Rubredoxin_dom"/>
</dbReference>
<evidence type="ECO:0000256" key="1">
    <source>
        <dbReference type="ARBA" id="ARBA00022448"/>
    </source>
</evidence>
<evidence type="ECO:0000256" key="3">
    <source>
        <dbReference type="ARBA" id="ARBA00022982"/>
    </source>
</evidence>